<gene>
    <name evidence="3" type="ORF">FHG66_05665</name>
</gene>
<dbReference type="Proteomes" id="UP000305887">
    <property type="component" value="Unassembled WGS sequence"/>
</dbReference>
<dbReference type="Gene3D" id="3.10.180.10">
    <property type="entry name" value="2,3-Dihydroxybiphenyl 1,2-Dioxygenase, domain 1"/>
    <property type="match status" value="1"/>
</dbReference>
<evidence type="ECO:0000256" key="1">
    <source>
        <dbReference type="ARBA" id="ARBA00022723"/>
    </source>
</evidence>
<dbReference type="PANTHER" id="PTHR43048">
    <property type="entry name" value="METHYLMALONYL-COA EPIMERASE"/>
    <property type="match status" value="1"/>
</dbReference>
<dbReference type="SUPFAM" id="SSF54593">
    <property type="entry name" value="Glyoxalase/Bleomycin resistance protein/Dihydroxybiphenyl dioxygenase"/>
    <property type="match status" value="1"/>
</dbReference>
<dbReference type="InterPro" id="IPR004360">
    <property type="entry name" value="Glyas_Fos-R_dOase_dom"/>
</dbReference>
<feature type="domain" description="VOC" evidence="2">
    <location>
        <begin position="6"/>
        <end position="129"/>
    </location>
</feature>
<dbReference type="GO" id="GO:0046491">
    <property type="term" value="P:L-methylmalonyl-CoA metabolic process"/>
    <property type="evidence" value="ECO:0007669"/>
    <property type="project" value="TreeGrafter"/>
</dbReference>
<dbReference type="InterPro" id="IPR029068">
    <property type="entry name" value="Glyas_Bleomycin-R_OHBP_Dase"/>
</dbReference>
<keyword evidence="1" id="KW-0479">Metal-binding</keyword>
<dbReference type="InterPro" id="IPR037523">
    <property type="entry name" value="VOC_core"/>
</dbReference>
<comment type="caution">
    <text evidence="3">The sequence shown here is derived from an EMBL/GenBank/DDBJ whole genome shotgun (WGS) entry which is preliminary data.</text>
</comment>
<dbReference type="CDD" id="cd06587">
    <property type="entry name" value="VOC"/>
    <property type="match status" value="1"/>
</dbReference>
<evidence type="ECO:0000313" key="3">
    <source>
        <dbReference type="EMBL" id="TNC51644.1"/>
    </source>
</evidence>
<dbReference type="Pfam" id="PF00903">
    <property type="entry name" value="Glyoxalase"/>
    <property type="match status" value="1"/>
</dbReference>
<organism evidence="3 4">
    <name type="scientific">Rubellimicrobium rubrum</name>
    <dbReference type="NCBI Taxonomy" id="2585369"/>
    <lineage>
        <taxon>Bacteria</taxon>
        <taxon>Pseudomonadati</taxon>
        <taxon>Pseudomonadota</taxon>
        <taxon>Alphaproteobacteria</taxon>
        <taxon>Rhodobacterales</taxon>
        <taxon>Roseobacteraceae</taxon>
        <taxon>Rubellimicrobium</taxon>
    </lineage>
</organism>
<reference evidence="3 4" key="1">
    <citation type="submission" date="2019-06" db="EMBL/GenBank/DDBJ databases">
        <title>YIM 131921 draft genome.</title>
        <authorList>
            <person name="Jiang L."/>
        </authorList>
    </citation>
    <scope>NUCLEOTIDE SEQUENCE [LARGE SCALE GENOMIC DNA]</scope>
    <source>
        <strain evidence="3 4">YIM 131921</strain>
    </source>
</reference>
<evidence type="ECO:0000313" key="4">
    <source>
        <dbReference type="Proteomes" id="UP000305887"/>
    </source>
</evidence>
<name>A0A5C4N2N2_9RHOB</name>
<dbReference type="PROSITE" id="PS51819">
    <property type="entry name" value="VOC"/>
    <property type="match status" value="1"/>
</dbReference>
<dbReference type="GO" id="GO:0046872">
    <property type="term" value="F:metal ion binding"/>
    <property type="evidence" value="ECO:0007669"/>
    <property type="project" value="UniProtKB-KW"/>
</dbReference>
<dbReference type="PANTHER" id="PTHR43048:SF3">
    <property type="entry name" value="METHYLMALONYL-COA EPIMERASE, MITOCHONDRIAL"/>
    <property type="match status" value="1"/>
</dbReference>
<keyword evidence="4" id="KW-1185">Reference proteome</keyword>
<proteinExistence type="predicted"/>
<dbReference type="OrthoDB" id="2613830at2"/>
<dbReference type="GO" id="GO:0004493">
    <property type="term" value="F:methylmalonyl-CoA epimerase activity"/>
    <property type="evidence" value="ECO:0007669"/>
    <property type="project" value="TreeGrafter"/>
</dbReference>
<evidence type="ECO:0000259" key="2">
    <source>
        <dbReference type="PROSITE" id="PS51819"/>
    </source>
</evidence>
<dbReference type="EMBL" id="VDFU01000004">
    <property type="protein sequence ID" value="TNC51644.1"/>
    <property type="molecule type" value="Genomic_DNA"/>
</dbReference>
<dbReference type="RefSeq" id="WP_139075765.1">
    <property type="nucleotide sequence ID" value="NZ_VDFU01000004.1"/>
</dbReference>
<protein>
    <submittedName>
        <fullName evidence="3">VOC family protein</fullName>
    </submittedName>
</protein>
<dbReference type="AlphaFoldDB" id="A0A5C4N2N2"/>
<accession>A0A5C4N2N2</accession>
<dbReference type="InterPro" id="IPR051785">
    <property type="entry name" value="MMCE/EMCE_epimerase"/>
</dbReference>
<sequence>MAIFKTLGHLALRVNDLDASVAFYNKIGFPEMLRLLNDKGAPWIVYHRITDDLYLELFPGGDGETVPPPERTGLMHLCLTVEDIDVAEAELKKVGVELMRPRDSKRGLDGNRGMWIEDPDGRQIEIMEMAPDCIQTKAVHNLRAGGQPQALSLS</sequence>